<dbReference type="EMBL" id="FOXR01000002">
    <property type="protein sequence ID" value="SFP70149.1"/>
    <property type="molecule type" value="Genomic_DNA"/>
</dbReference>
<protein>
    <recommendedName>
        <fullName evidence="1">YvlB/LiaX N-terminal domain-containing protein</fullName>
    </recommendedName>
</protein>
<dbReference type="Pfam" id="PF22746">
    <property type="entry name" value="SHOCT-like_DUF2089-C"/>
    <property type="match status" value="1"/>
</dbReference>
<feature type="domain" description="YvlB/LiaX N-terminal" evidence="1">
    <location>
        <begin position="3"/>
        <end position="32"/>
    </location>
</feature>
<proteinExistence type="predicted"/>
<gene>
    <name evidence="2" type="ORF">SAMN05444406_102138</name>
</gene>
<dbReference type="OrthoDB" id="9808584at2"/>
<dbReference type="AlphaFoldDB" id="A0A1I5SHG9"/>
<evidence type="ECO:0000259" key="1">
    <source>
        <dbReference type="Pfam" id="PF22746"/>
    </source>
</evidence>
<evidence type="ECO:0000313" key="3">
    <source>
        <dbReference type="Proteomes" id="UP000198577"/>
    </source>
</evidence>
<evidence type="ECO:0000313" key="2">
    <source>
        <dbReference type="EMBL" id="SFP70149.1"/>
    </source>
</evidence>
<accession>A0A1I5SHG9</accession>
<dbReference type="InterPro" id="IPR053959">
    <property type="entry name" value="YvlB/LiaX_N"/>
</dbReference>
<dbReference type="STRING" id="937334.SAMN05444406_102138"/>
<reference evidence="2 3" key="1">
    <citation type="submission" date="2016-10" db="EMBL/GenBank/DDBJ databases">
        <authorList>
            <person name="de Groot N.N."/>
        </authorList>
    </citation>
    <scope>NUCLEOTIDE SEQUENCE [LARGE SCALE GENOMIC DNA]</scope>
    <source>
        <strain evidence="2 3">DSM 20678</strain>
    </source>
</reference>
<sequence>MKEEIRKILKMVEEKKITAEEAEKLIDLVEPENTGLMQYDSSANGNNEKFLRIKVVENGANKVNVNIPLSLLEVGLKLGTQVGAQFEPKLEALKNIDFNEIVQSIKNGAQGKLVEVRR</sequence>
<dbReference type="Proteomes" id="UP000198577">
    <property type="component" value="Unassembled WGS sequence"/>
</dbReference>
<name>A0A1I5SHG9_9FIRM</name>
<organism evidence="2 3">
    <name type="scientific">Caldicoprobacter faecalis</name>
    <dbReference type="NCBI Taxonomy" id="937334"/>
    <lineage>
        <taxon>Bacteria</taxon>
        <taxon>Bacillati</taxon>
        <taxon>Bacillota</taxon>
        <taxon>Clostridia</taxon>
        <taxon>Caldicoprobacterales</taxon>
        <taxon>Caldicoprobacteraceae</taxon>
        <taxon>Caldicoprobacter</taxon>
    </lineage>
</organism>
<dbReference type="RefSeq" id="WP_051456311.1">
    <property type="nucleotide sequence ID" value="NZ_FOXR01000002.1"/>
</dbReference>
<keyword evidence="3" id="KW-1185">Reference proteome</keyword>